<evidence type="ECO:0000256" key="1">
    <source>
        <dbReference type="ARBA" id="ARBA00009981"/>
    </source>
</evidence>
<keyword evidence="4" id="KW-1185">Reference proteome</keyword>
<evidence type="ECO:0000313" key="4">
    <source>
        <dbReference type="Proteomes" id="UP001371305"/>
    </source>
</evidence>
<accession>A0ABU9B2N6</accession>
<comment type="similarity">
    <text evidence="1 2">Belongs to the phD/YefM antitoxin family.</text>
</comment>
<dbReference type="Proteomes" id="UP001371305">
    <property type="component" value="Unassembled WGS sequence"/>
</dbReference>
<protein>
    <recommendedName>
        <fullName evidence="2">Antitoxin</fullName>
    </recommendedName>
</protein>
<evidence type="ECO:0000313" key="3">
    <source>
        <dbReference type="EMBL" id="MEK7953100.1"/>
    </source>
</evidence>
<dbReference type="SUPFAM" id="SSF143120">
    <property type="entry name" value="YefM-like"/>
    <property type="match status" value="1"/>
</dbReference>
<dbReference type="EMBL" id="JBBUKT010000010">
    <property type="protein sequence ID" value="MEK7953100.1"/>
    <property type="molecule type" value="Genomic_DNA"/>
</dbReference>
<dbReference type="Pfam" id="PF02604">
    <property type="entry name" value="PhdYeFM_antitox"/>
    <property type="match status" value="1"/>
</dbReference>
<dbReference type="InterPro" id="IPR036165">
    <property type="entry name" value="YefM-like_sf"/>
</dbReference>
<dbReference type="Gene3D" id="1.10.1220.170">
    <property type="match status" value="1"/>
</dbReference>
<proteinExistence type="inferred from homology"/>
<dbReference type="RefSeq" id="WP_341406864.1">
    <property type="nucleotide sequence ID" value="NZ_JBBUKT010000010.1"/>
</dbReference>
<organism evidence="3 4">
    <name type="scientific">Luteolibacter soli</name>
    <dbReference type="NCBI Taxonomy" id="3135280"/>
    <lineage>
        <taxon>Bacteria</taxon>
        <taxon>Pseudomonadati</taxon>
        <taxon>Verrucomicrobiota</taxon>
        <taxon>Verrucomicrobiia</taxon>
        <taxon>Verrucomicrobiales</taxon>
        <taxon>Verrucomicrobiaceae</taxon>
        <taxon>Luteolibacter</taxon>
    </lineage>
</organism>
<comment type="caution">
    <text evidence="3">The sequence shown here is derived from an EMBL/GenBank/DDBJ whole genome shotgun (WGS) entry which is preliminary data.</text>
</comment>
<name>A0ABU9B2N6_9BACT</name>
<gene>
    <name evidence="3" type="ORF">WKV53_21475</name>
</gene>
<dbReference type="NCBIfam" id="TIGR01552">
    <property type="entry name" value="phd_fam"/>
    <property type="match status" value="1"/>
</dbReference>
<evidence type="ECO:0000256" key="2">
    <source>
        <dbReference type="RuleBase" id="RU362080"/>
    </source>
</evidence>
<dbReference type="Gene3D" id="3.40.1620.10">
    <property type="entry name" value="YefM-like domain"/>
    <property type="match status" value="1"/>
</dbReference>
<reference evidence="3 4" key="1">
    <citation type="submission" date="2024-04" db="EMBL/GenBank/DDBJ databases">
        <title>Luteolibacter sp. isolated from soil.</title>
        <authorList>
            <person name="An J."/>
        </authorList>
    </citation>
    <scope>NUCLEOTIDE SEQUENCE [LARGE SCALE GENOMIC DNA]</scope>
    <source>
        <strain evidence="3 4">Y139</strain>
    </source>
</reference>
<comment type="function">
    <text evidence="2">Antitoxin component of a type II toxin-antitoxin (TA) system.</text>
</comment>
<dbReference type="InterPro" id="IPR006442">
    <property type="entry name" value="Antitoxin_Phd/YefM"/>
</dbReference>
<sequence length="80" mass="8810">MKTVTATSARTDLYNLIDATLSDHEPIQITGKRGNAVLVGEDDWRAIQETLHLVSIPGMRESILQGMKEPLSKCSSEIDL</sequence>